<dbReference type="Pfam" id="PF03819">
    <property type="entry name" value="MazG"/>
    <property type="match status" value="1"/>
</dbReference>
<dbReference type="Proteomes" id="UP000011509">
    <property type="component" value="Unassembled WGS sequence"/>
</dbReference>
<organism evidence="2 3">
    <name type="scientific">Halorubrum coriense DSM 10284</name>
    <dbReference type="NCBI Taxonomy" id="1227466"/>
    <lineage>
        <taxon>Archaea</taxon>
        <taxon>Methanobacteriati</taxon>
        <taxon>Methanobacteriota</taxon>
        <taxon>Stenosarchaea group</taxon>
        <taxon>Halobacteria</taxon>
        <taxon>Halobacteriales</taxon>
        <taxon>Haloferacaceae</taxon>
        <taxon>Halorubrum</taxon>
    </lineage>
</organism>
<reference evidence="2 3" key="1">
    <citation type="journal article" date="2014" name="PLoS Genet.">
        <title>Phylogenetically driven sequencing of extremely halophilic archaea reveals strategies for static and dynamic osmo-response.</title>
        <authorList>
            <person name="Becker E.A."/>
            <person name="Seitzer P.M."/>
            <person name="Tritt A."/>
            <person name="Larsen D."/>
            <person name="Krusor M."/>
            <person name="Yao A.I."/>
            <person name="Wu D."/>
            <person name="Madern D."/>
            <person name="Eisen J.A."/>
            <person name="Darling A.E."/>
            <person name="Facciotti M.T."/>
        </authorList>
    </citation>
    <scope>NUCLEOTIDE SEQUENCE [LARGE SCALE GENOMIC DNA]</scope>
    <source>
        <strain evidence="2 3">DSM 10284</strain>
    </source>
</reference>
<accession>M0E8J8</accession>
<keyword evidence="2" id="KW-0378">Hydrolase</keyword>
<dbReference type="AlphaFoldDB" id="M0E8J8"/>
<proteinExistence type="predicted"/>
<dbReference type="Gene3D" id="1.10.287.1080">
    <property type="entry name" value="MazG-like"/>
    <property type="match status" value="1"/>
</dbReference>
<protein>
    <submittedName>
        <fullName evidence="2">Nucleotide pyrophosphohydrolase</fullName>
    </submittedName>
</protein>
<evidence type="ECO:0000313" key="2">
    <source>
        <dbReference type="EMBL" id="ELZ43348.1"/>
    </source>
</evidence>
<dbReference type="SUPFAM" id="SSF101386">
    <property type="entry name" value="all-alpha NTP pyrophosphatases"/>
    <property type="match status" value="1"/>
</dbReference>
<dbReference type="STRING" id="1227466.C464_16517"/>
<dbReference type="EMBL" id="AOJL01000062">
    <property type="protein sequence ID" value="ELZ43348.1"/>
    <property type="molecule type" value="Genomic_DNA"/>
</dbReference>
<dbReference type="InterPro" id="IPR004518">
    <property type="entry name" value="MazG-like_dom"/>
</dbReference>
<feature type="domain" description="NTP pyrophosphohydrolase MazG-like" evidence="1">
    <location>
        <begin position="27"/>
        <end position="90"/>
    </location>
</feature>
<name>M0E8J8_9EURY</name>
<sequence length="101" mass="10799">MNEQDKVASFVQEHEMESPPTYRLLDVVSELGEVAKDAAESTDYGSSPEEVNIASDEIGDVLFSLLALAEATEIDAGEALEEAMAKYDERIADSGTPSSGN</sequence>
<keyword evidence="3" id="KW-1185">Reference proteome</keyword>
<evidence type="ECO:0000313" key="3">
    <source>
        <dbReference type="Proteomes" id="UP000011509"/>
    </source>
</evidence>
<evidence type="ECO:0000259" key="1">
    <source>
        <dbReference type="Pfam" id="PF03819"/>
    </source>
</evidence>
<dbReference type="PATRIC" id="fig|1227466.3.peg.3281"/>
<gene>
    <name evidence="2" type="ORF">C464_16517</name>
</gene>
<dbReference type="GO" id="GO:0016787">
    <property type="term" value="F:hydrolase activity"/>
    <property type="evidence" value="ECO:0007669"/>
    <property type="project" value="UniProtKB-KW"/>
</dbReference>
<comment type="caution">
    <text evidence="2">The sequence shown here is derived from an EMBL/GenBank/DDBJ whole genome shotgun (WGS) entry which is preliminary data.</text>
</comment>
<dbReference type="OrthoDB" id="85269at2157"/>
<dbReference type="RefSeq" id="WP_006114835.1">
    <property type="nucleotide sequence ID" value="NZ_AOJL01000062.1"/>
</dbReference>
<dbReference type="CDD" id="cd11523">
    <property type="entry name" value="NTP-PPase"/>
    <property type="match status" value="1"/>
</dbReference>